<dbReference type="Gene3D" id="3.40.50.1110">
    <property type="entry name" value="SGNH hydrolase"/>
    <property type="match status" value="1"/>
</dbReference>
<keyword evidence="3" id="KW-1185">Reference proteome</keyword>
<dbReference type="InterPro" id="IPR013830">
    <property type="entry name" value="SGNH_hydro"/>
</dbReference>
<proteinExistence type="predicted"/>
<dbReference type="EMBL" id="BMNI01000001">
    <property type="protein sequence ID" value="GGO85981.1"/>
    <property type="molecule type" value="Genomic_DNA"/>
</dbReference>
<reference evidence="3" key="1">
    <citation type="journal article" date="2019" name="Int. J. Syst. Evol. Microbiol.">
        <title>The Global Catalogue of Microorganisms (GCM) 10K type strain sequencing project: providing services to taxonomists for standard genome sequencing and annotation.</title>
        <authorList>
            <consortium name="The Broad Institute Genomics Platform"/>
            <consortium name="The Broad Institute Genome Sequencing Center for Infectious Disease"/>
            <person name="Wu L."/>
            <person name="Ma J."/>
        </authorList>
    </citation>
    <scope>NUCLEOTIDE SEQUENCE [LARGE SCALE GENOMIC DNA]</scope>
    <source>
        <strain evidence="3">CGMCC 4.7371</strain>
    </source>
</reference>
<dbReference type="Proteomes" id="UP000655410">
    <property type="component" value="Unassembled WGS sequence"/>
</dbReference>
<organism evidence="2 3">
    <name type="scientific">Nocardioides phosphati</name>
    <dbReference type="NCBI Taxonomy" id="1867775"/>
    <lineage>
        <taxon>Bacteria</taxon>
        <taxon>Bacillati</taxon>
        <taxon>Actinomycetota</taxon>
        <taxon>Actinomycetes</taxon>
        <taxon>Propionibacteriales</taxon>
        <taxon>Nocardioidaceae</taxon>
        <taxon>Nocardioides</taxon>
    </lineage>
</organism>
<dbReference type="InterPro" id="IPR036514">
    <property type="entry name" value="SGNH_hydro_sf"/>
</dbReference>
<dbReference type="RefSeq" id="WP_188782580.1">
    <property type="nucleotide sequence ID" value="NZ_BMNI01000001.1"/>
</dbReference>
<evidence type="ECO:0000313" key="2">
    <source>
        <dbReference type="EMBL" id="GGO85981.1"/>
    </source>
</evidence>
<feature type="domain" description="SGNH hydrolase-type esterase" evidence="1">
    <location>
        <begin position="28"/>
        <end position="155"/>
    </location>
</feature>
<dbReference type="Pfam" id="PF13472">
    <property type="entry name" value="Lipase_GDSL_2"/>
    <property type="match status" value="1"/>
</dbReference>
<sequence>MRVLITGDSHLARPARDGWSITPGSTSVAVGGAVATDLPGQVAGLDPAAYDVVVVSVGTNDAGWRAVPLAEFTGGIAWLLAWAGATPVVLMTSPGCLDARVAGWSNARLAEYAAAAASLVEAAGGRVLDTPALLAPLGPAAFVEDGFHLTPAAYDVLLPALARATDIP</sequence>
<accession>A0ABQ2N8J4</accession>
<gene>
    <name evidence="2" type="ORF">GCM10011584_07220</name>
</gene>
<name>A0ABQ2N8J4_9ACTN</name>
<evidence type="ECO:0000313" key="3">
    <source>
        <dbReference type="Proteomes" id="UP000655410"/>
    </source>
</evidence>
<evidence type="ECO:0000259" key="1">
    <source>
        <dbReference type="Pfam" id="PF13472"/>
    </source>
</evidence>
<protein>
    <recommendedName>
        <fullName evidence="1">SGNH hydrolase-type esterase domain-containing protein</fullName>
    </recommendedName>
</protein>
<comment type="caution">
    <text evidence="2">The sequence shown here is derived from an EMBL/GenBank/DDBJ whole genome shotgun (WGS) entry which is preliminary data.</text>
</comment>
<dbReference type="SUPFAM" id="SSF52266">
    <property type="entry name" value="SGNH hydrolase"/>
    <property type="match status" value="1"/>
</dbReference>